<evidence type="ECO:0000313" key="3">
    <source>
        <dbReference type="Proteomes" id="UP000275267"/>
    </source>
</evidence>
<comment type="caution">
    <text evidence="2">The sequence shown here is derived from an EMBL/GenBank/DDBJ whole genome shotgun (WGS) entry which is preliminary data.</text>
</comment>
<feature type="chain" id="PRO_5018087461" evidence="1">
    <location>
        <begin position="34"/>
        <end position="109"/>
    </location>
</feature>
<reference evidence="3" key="1">
    <citation type="journal article" date="2019" name="Nat. Commun.">
        <title>The genome of broomcorn millet.</title>
        <authorList>
            <person name="Zou C."/>
            <person name="Miki D."/>
            <person name="Li D."/>
            <person name="Tang Q."/>
            <person name="Xiao L."/>
            <person name="Rajput S."/>
            <person name="Deng P."/>
            <person name="Jia W."/>
            <person name="Huang R."/>
            <person name="Zhang M."/>
            <person name="Sun Y."/>
            <person name="Hu J."/>
            <person name="Fu X."/>
            <person name="Schnable P.S."/>
            <person name="Li F."/>
            <person name="Zhang H."/>
            <person name="Feng B."/>
            <person name="Zhu X."/>
            <person name="Liu R."/>
            <person name="Schnable J.C."/>
            <person name="Zhu J.-K."/>
            <person name="Zhang H."/>
        </authorList>
    </citation>
    <scope>NUCLEOTIDE SEQUENCE [LARGE SCALE GENOMIC DNA]</scope>
</reference>
<dbReference type="EMBL" id="PQIB02000015">
    <property type="protein sequence ID" value="RLM65813.1"/>
    <property type="molecule type" value="Genomic_DNA"/>
</dbReference>
<feature type="signal peptide" evidence="1">
    <location>
        <begin position="1"/>
        <end position="33"/>
    </location>
</feature>
<gene>
    <name evidence="2" type="ORF">C2845_PM16G03640</name>
</gene>
<keyword evidence="1" id="KW-0732">Signal</keyword>
<dbReference type="AlphaFoldDB" id="A0A3L6PXI9"/>
<name>A0A3L6PXI9_PANMI</name>
<accession>A0A3L6PXI9</accession>
<evidence type="ECO:0000313" key="2">
    <source>
        <dbReference type="EMBL" id="RLM65813.1"/>
    </source>
</evidence>
<organism evidence="2 3">
    <name type="scientific">Panicum miliaceum</name>
    <name type="common">Proso millet</name>
    <name type="synonym">Broomcorn millet</name>
    <dbReference type="NCBI Taxonomy" id="4540"/>
    <lineage>
        <taxon>Eukaryota</taxon>
        <taxon>Viridiplantae</taxon>
        <taxon>Streptophyta</taxon>
        <taxon>Embryophyta</taxon>
        <taxon>Tracheophyta</taxon>
        <taxon>Spermatophyta</taxon>
        <taxon>Magnoliopsida</taxon>
        <taxon>Liliopsida</taxon>
        <taxon>Poales</taxon>
        <taxon>Poaceae</taxon>
        <taxon>PACMAD clade</taxon>
        <taxon>Panicoideae</taxon>
        <taxon>Panicodae</taxon>
        <taxon>Paniceae</taxon>
        <taxon>Panicinae</taxon>
        <taxon>Panicum</taxon>
        <taxon>Panicum sect. Panicum</taxon>
    </lineage>
</organism>
<protein>
    <submittedName>
        <fullName evidence="2">Uncharacterized protein</fullName>
    </submittedName>
</protein>
<dbReference type="Proteomes" id="UP000275267">
    <property type="component" value="Unassembled WGS sequence"/>
</dbReference>
<sequence length="109" mass="11666">MAGGVRRVEAALRPWNKLLRLFLHLVGVRYGSGEGLVCCILAGSGDSLEALDLLGEFFCPFLVFFGDGIAVDANSGKVPLQLLGRSYYPFGCFVVWCFRVAGGACGDKS</sequence>
<keyword evidence="3" id="KW-1185">Reference proteome</keyword>
<proteinExistence type="predicted"/>
<evidence type="ECO:0000256" key="1">
    <source>
        <dbReference type="SAM" id="SignalP"/>
    </source>
</evidence>